<protein>
    <submittedName>
        <fullName evidence="1">Uncharacterized protein</fullName>
    </submittedName>
</protein>
<keyword evidence="2" id="KW-1185">Reference proteome</keyword>
<proteinExistence type="predicted"/>
<gene>
    <name evidence="1" type="ORF">IPV26_15440</name>
</gene>
<sequence>MHPSLSSLYHRLAFKPRLLRKPYSYFGFPLILRIVEDMLAYRVGLAIQMTALEWAWSSTVYANNIPRRTPLLGNTWNPDEVVITINSEHHFL</sequence>
<dbReference type="RefSeq" id="WP_207489428.1">
    <property type="nucleotide sequence ID" value="NZ_JADIJS010000003.1"/>
</dbReference>
<comment type="caution">
    <text evidence="1">The sequence shown here is derived from an EMBL/GenBank/DDBJ whole genome shotgun (WGS) entry which is preliminary data.</text>
</comment>
<dbReference type="EMBL" id="JADIJS010000003">
    <property type="protein sequence ID" value="MBO1041061.1"/>
    <property type="molecule type" value="Genomic_DNA"/>
</dbReference>
<evidence type="ECO:0000313" key="1">
    <source>
        <dbReference type="EMBL" id="MBO1041061.1"/>
    </source>
</evidence>
<accession>A0ABS3K5J6</accession>
<dbReference type="Proteomes" id="UP000718278">
    <property type="component" value="Unassembled WGS sequence"/>
</dbReference>
<evidence type="ECO:0000313" key="2">
    <source>
        <dbReference type="Proteomes" id="UP000718278"/>
    </source>
</evidence>
<organism evidence="1 2">
    <name type="scientific">Brucella pituitosa</name>
    <dbReference type="NCBI Taxonomy" id="571256"/>
    <lineage>
        <taxon>Bacteria</taxon>
        <taxon>Pseudomonadati</taxon>
        <taxon>Pseudomonadota</taxon>
        <taxon>Alphaproteobacteria</taxon>
        <taxon>Hyphomicrobiales</taxon>
        <taxon>Brucellaceae</taxon>
        <taxon>Brucella/Ochrobactrum group</taxon>
        <taxon>Brucella</taxon>
    </lineage>
</organism>
<name>A0ABS3K5J6_9HYPH</name>
<reference evidence="1 2" key="1">
    <citation type="submission" date="2020-10" db="EMBL/GenBank/DDBJ databases">
        <title>Genomic characterization of underground lake bacteria from Wind Cave National Park: Insight into the archetypical LuxI/LuxR and identification of LuxR solos.</title>
        <authorList>
            <person name="Wengert P.C."/>
            <person name="Savka M.A."/>
        </authorList>
    </citation>
    <scope>NUCLEOTIDE SEQUENCE [LARGE SCALE GENOMIC DNA]</scope>
    <source>
        <strain evidence="1 2">SD316</strain>
    </source>
</reference>